<dbReference type="OMA" id="IWEDFQP"/>
<evidence type="ECO:0000256" key="2">
    <source>
        <dbReference type="ARBA" id="ARBA00022670"/>
    </source>
</evidence>
<dbReference type="OrthoDB" id="407146at2759"/>
<evidence type="ECO:0000256" key="1">
    <source>
        <dbReference type="ARBA" id="ARBA00006641"/>
    </source>
</evidence>
<dbReference type="EMBL" id="UYRX01000131">
    <property type="protein sequence ID" value="VDK75026.1"/>
    <property type="molecule type" value="Genomic_DNA"/>
</dbReference>
<dbReference type="PANTHER" id="PTHR23402:SF1">
    <property type="entry name" value="PYROGLUTAMYL-PEPTIDASE I"/>
    <property type="match status" value="1"/>
</dbReference>
<dbReference type="InterPro" id="IPR016125">
    <property type="entry name" value="Peptidase_C15-like"/>
</dbReference>
<gene>
    <name evidence="5" type="ORF">NLS_LOCUS2712</name>
</gene>
<accession>A0A3P6SJN6</accession>
<dbReference type="PANTHER" id="PTHR23402">
    <property type="entry name" value="PROTEASE FAMILY C15 PYROGLUTAMYL-PEPTIDASE I-RELATED"/>
    <property type="match status" value="1"/>
</dbReference>
<dbReference type="STRING" id="42156.A0A3P6SJN6"/>
<comment type="similarity">
    <text evidence="1">Belongs to the peptidase C15 family.</text>
</comment>
<dbReference type="GO" id="GO:0006508">
    <property type="term" value="P:proteolysis"/>
    <property type="evidence" value="ECO:0007669"/>
    <property type="project" value="UniProtKB-KW"/>
</dbReference>
<dbReference type="InterPro" id="IPR010381">
    <property type="entry name" value="PgaPase_1"/>
</dbReference>
<dbReference type="AlphaFoldDB" id="A0A3P6SJN6"/>
<dbReference type="Gene3D" id="3.40.630.20">
    <property type="entry name" value="Peptidase C15, pyroglutamyl peptidase I-like"/>
    <property type="match status" value="1"/>
</dbReference>
<dbReference type="SUPFAM" id="SSF53182">
    <property type="entry name" value="Pyrrolidone carboxyl peptidase (pyroglutamate aminopeptidase)"/>
    <property type="match status" value="1"/>
</dbReference>
<dbReference type="GO" id="GO:0008234">
    <property type="term" value="F:cysteine-type peptidase activity"/>
    <property type="evidence" value="ECO:0007669"/>
    <property type="project" value="UniProtKB-KW"/>
</dbReference>
<reference evidence="5 6" key="1">
    <citation type="submission" date="2018-08" db="EMBL/GenBank/DDBJ databases">
        <authorList>
            <person name="Laetsch R D."/>
            <person name="Stevens L."/>
            <person name="Kumar S."/>
            <person name="Blaxter L. M."/>
        </authorList>
    </citation>
    <scope>NUCLEOTIDE SEQUENCE [LARGE SCALE GENOMIC DNA]</scope>
</reference>
<dbReference type="Pfam" id="PF06162">
    <property type="entry name" value="PgaPase_1"/>
    <property type="match status" value="1"/>
</dbReference>
<protein>
    <recommendedName>
        <fullName evidence="7">Pyroglutamyl-peptidase I</fullName>
    </recommendedName>
</protein>
<organism evidence="5 6">
    <name type="scientific">Litomosoides sigmodontis</name>
    <name type="common">Filarial nematode worm</name>
    <dbReference type="NCBI Taxonomy" id="42156"/>
    <lineage>
        <taxon>Eukaryota</taxon>
        <taxon>Metazoa</taxon>
        <taxon>Ecdysozoa</taxon>
        <taxon>Nematoda</taxon>
        <taxon>Chromadorea</taxon>
        <taxon>Rhabditida</taxon>
        <taxon>Spirurina</taxon>
        <taxon>Spiruromorpha</taxon>
        <taxon>Filarioidea</taxon>
        <taxon>Onchocercidae</taxon>
        <taxon>Litomosoides</taxon>
    </lineage>
</organism>
<sequence length="252" mass="28326">MLATITKAGCLMKCVFHVRKSTSLPVCDDMTDLAEAEFTIILTGFGPFQLFDSNPSEKVVQRIAEEGIKDIQPNTRIIVKVMPVAYDDVHCIVSELWEIYHPDLVVHLGVHSLSHCIRIETRSCGIGYYQDDVKSKTPENHRCILSDCSAGEEENTICTGLDCVKLVEALRVEFAEECVQFELSDNPGSTDVTILNTRRLSGTCARTLTISHFNMIGTVRCSYISHLSMIFVPWNLSQKLSNKSFDYQYCRS</sequence>
<dbReference type="Proteomes" id="UP000277928">
    <property type="component" value="Unassembled WGS sequence"/>
</dbReference>
<proteinExistence type="inferred from homology"/>
<name>A0A3P6SJN6_LITSI</name>
<keyword evidence="4" id="KW-0788">Thiol protease</keyword>
<keyword evidence="6" id="KW-1185">Reference proteome</keyword>
<dbReference type="InterPro" id="IPR036440">
    <property type="entry name" value="Peptidase_C15-like_sf"/>
</dbReference>
<evidence type="ECO:0000256" key="3">
    <source>
        <dbReference type="ARBA" id="ARBA00022801"/>
    </source>
</evidence>
<evidence type="ECO:0000256" key="4">
    <source>
        <dbReference type="ARBA" id="ARBA00022807"/>
    </source>
</evidence>
<keyword evidence="2" id="KW-0645">Protease</keyword>
<evidence type="ECO:0000313" key="6">
    <source>
        <dbReference type="Proteomes" id="UP000277928"/>
    </source>
</evidence>
<evidence type="ECO:0008006" key="7">
    <source>
        <dbReference type="Google" id="ProtNLM"/>
    </source>
</evidence>
<keyword evidence="3" id="KW-0378">Hydrolase</keyword>
<evidence type="ECO:0000313" key="5">
    <source>
        <dbReference type="EMBL" id="VDK75026.1"/>
    </source>
</evidence>